<evidence type="ECO:0000313" key="2">
    <source>
        <dbReference type="Proteomes" id="UP000026915"/>
    </source>
</evidence>
<accession>A0A061G9D8</accession>
<evidence type="ECO:0000313" key="1">
    <source>
        <dbReference type="EMBL" id="EOY26500.1"/>
    </source>
</evidence>
<name>A0A061G9D8_THECC</name>
<dbReference type="EMBL" id="CM001884">
    <property type="protein sequence ID" value="EOY26500.1"/>
    <property type="molecule type" value="Genomic_DNA"/>
</dbReference>
<organism evidence="1 2">
    <name type="scientific">Theobroma cacao</name>
    <name type="common">Cacao</name>
    <name type="synonym">Cocoa</name>
    <dbReference type="NCBI Taxonomy" id="3641"/>
    <lineage>
        <taxon>Eukaryota</taxon>
        <taxon>Viridiplantae</taxon>
        <taxon>Streptophyta</taxon>
        <taxon>Embryophyta</taxon>
        <taxon>Tracheophyta</taxon>
        <taxon>Spermatophyta</taxon>
        <taxon>Magnoliopsida</taxon>
        <taxon>eudicotyledons</taxon>
        <taxon>Gunneridae</taxon>
        <taxon>Pentapetalae</taxon>
        <taxon>rosids</taxon>
        <taxon>malvids</taxon>
        <taxon>Malvales</taxon>
        <taxon>Malvaceae</taxon>
        <taxon>Byttnerioideae</taxon>
        <taxon>Theobroma</taxon>
    </lineage>
</organism>
<dbReference type="HOGENOM" id="CLU_1317467_0_0_1"/>
<dbReference type="InParanoid" id="A0A061G9D8"/>
<sequence>MVLEPSHHTANSLGRRSARGLTSANSSLSSICRWPQGFPYGRLPNWWRHSPPGPALPSRIDRSSGETIGLLLSHSSPVDVNPLGTDRVLSLSSLCRVWWCDGRASSLSPFSCALSAFLSPTADRLLSTSQLPPVFEDFFSGLNAPPECYSAPSPLYPVLGLWRGHAPLPCLWALGGTFRYPTRLEFFTSGRVREVPGGVRSHPASQPSL</sequence>
<gene>
    <name evidence="1" type="ORF">TCM_028281</name>
</gene>
<protein>
    <submittedName>
        <fullName evidence="1">Uncharacterized protein</fullName>
    </submittedName>
</protein>
<dbReference type="AlphaFoldDB" id="A0A061G9D8"/>
<reference evidence="1 2" key="1">
    <citation type="journal article" date="2013" name="Genome Biol.">
        <title>The genome sequence of the most widely cultivated cacao type and its use to identify candidate genes regulating pod color.</title>
        <authorList>
            <person name="Motamayor J.C."/>
            <person name="Mockaitis K."/>
            <person name="Schmutz J."/>
            <person name="Haiminen N."/>
            <person name="Iii D.L."/>
            <person name="Cornejo O."/>
            <person name="Findley S.D."/>
            <person name="Zheng P."/>
            <person name="Utro F."/>
            <person name="Royaert S."/>
            <person name="Saski C."/>
            <person name="Jenkins J."/>
            <person name="Podicheti R."/>
            <person name="Zhao M."/>
            <person name="Scheffler B.E."/>
            <person name="Stack J.C."/>
            <person name="Feltus F.A."/>
            <person name="Mustiga G.M."/>
            <person name="Amores F."/>
            <person name="Phillips W."/>
            <person name="Marelli J.P."/>
            <person name="May G.D."/>
            <person name="Shapiro H."/>
            <person name="Ma J."/>
            <person name="Bustamante C.D."/>
            <person name="Schnell R.J."/>
            <person name="Main D."/>
            <person name="Gilbert D."/>
            <person name="Parida L."/>
            <person name="Kuhn D.N."/>
        </authorList>
    </citation>
    <scope>NUCLEOTIDE SEQUENCE [LARGE SCALE GENOMIC DNA]</scope>
    <source>
        <strain evidence="2">cv. Matina 1-6</strain>
    </source>
</reference>
<dbReference type="Gramene" id="EOY26500">
    <property type="protein sequence ID" value="EOY26500"/>
    <property type="gene ID" value="TCM_028281"/>
</dbReference>
<keyword evidence="2" id="KW-1185">Reference proteome</keyword>
<dbReference type="Proteomes" id="UP000026915">
    <property type="component" value="Chromosome 6"/>
</dbReference>
<proteinExistence type="predicted"/>